<evidence type="ECO:0000256" key="5">
    <source>
        <dbReference type="SAM" id="Phobius"/>
    </source>
</evidence>
<feature type="transmembrane region" description="Helical" evidence="5">
    <location>
        <begin position="332"/>
        <end position="350"/>
    </location>
</feature>
<evidence type="ECO:0000313" key="7">
    <source>
        <dbReference type="EMBL" id="XBX75948.1"/>
    </source>
</evidence>
<keyword evidence="5" id="KW-0812">Transmembrane</keyword>
<protein>
    <submittedName>
        <fullName evidence="7">Cytokinetic ring protein SteA</fullName>
    </submittedName>
</protein>
<keyword evidence="3" id="KW-0418">Kinase</keyword>
<dbReference type="GO" id="GO:0009229">
    <property type="term" value="P:thiamine diphosphate biosynthetic process"/>
    <property type="evidence" value="ECO:0007669"/>
    <property type="project" value="InterPro"/>
</dbReference>
<dbReference type="SUPFAM" id="SSF63999">
    <property type="entry name" value="Thiamin pyrophosphokinase, catalytic domain"/>
    <property type="match status" value="1"/>
</dbReference>
<keyword evidence="4" id="KW-0067">ATP-binding</keyword>
<gene>
    <name evidence="7" type="primary">steA</name>
    <name evidence="7" type="ORF">PRVXT_001112</name>
</gene>
<dbReference type="EMBL" id="CP158367">
    <property type="protein sequence ID" value="XBX75948.1"/>
    <property type="molecule type" value="Genomic_DNA"/>
</dbReference>
<proteinExistence type="predicted"/>
<dbReference type="GO" id="GO:0016301">
    <property type="term" value="F:kinase activity"/>
    <property type="evidence" value="ECO:0007669"/>
    <property type="project" value="UniProtKB-KW"/>
</dbReference>
<dbReference type="RefSeq" id="WP_350344683.1">
    <property type="nucleotide sequence ID" value="NZ_CP158367.1"/>
</dbReference>
<evidence type="ECO:0000256" key="2">
    <source>
        <dbReference type="ARBA" id="ARBA00022741"/>
    </source>
</evidence>
<evidence type="ECO:0000256" key="4">
    <source>
        <dbReference type="ARBA" id="ARBA00022840"/>
    </source>
</evidence>
<name>A0AAU7VPS9_9FIRM</name>
<dbReference type="AlphaFoldDB" id="A0AAU7VPS9"/>
<reference evidence="7" key="1">
    <citation type="journal article" date="2013" name="Extremophiles">
        <title>Proteinivorax tanatarense gen. nov., sp. nov., an anaerobic, haloalkaliphilic, proteolytic bacterium isolated from a decaying algal bloom, and proposal of Proteinivoraceae fam. nov.</title>
        <authorList>
            <person name="Kevbrin V."/>
            <person name="Boltyanskaya Y."/>
            <person name="Zhilina T."/>
            <person name="Kolganova T."/>
            <person name="Lavrentjeva E."/>
            <person name="Kuznetsov B."/>
        </authorList>
    </citation>
    <scope>NUCLEOTIDE SEQUENCE</scope>
    <source>
        <strain evidence="7">Z-910T</strain>
    </source>
</reference>
<organism evidence="7">
    <name type="scientific">Proteinivorax tanatarense</name>
    <dbReference type="NCBI Taxonomy" id="1260629"/>
    <lineage>
        <taxon>Bacteria</taxon>
        <taxon>Bacillati</taxon>
        <taxon>Bacillota</taxon>
        <taxon>Clostridia</taxon>
        <taxon>Eubacteriales</taxon>
        <taxon>Proteinivoracaceae</taxon>
        <taxon>Proteinivorax</taxon>
    </lineage>
</organism>
<accession>A0AAU7VPS9</accession>
<dbReference type="GO" id="GO:0005524">
    <property type="term" value="F:ATP binding"/>
    <property type="evidence" value="ECO:0007669"/>
    <property type="project" value="UniProtKB-KW"/>
</dbReference>
<evidence type="ECO:0000256" key="3">
    <source>
        <dbReference type="ARBA" id="ARBA00022777"/>
    </source>
</evidence>
<keyword evidence="1" id="KW-0808">Transferase</keyword>
<dbReference type="InterPro" id="IPR047795">
    <property type="entry name" value="Put_SteA-like"/>
</dbReference>
<dbReference type="NCBIfam" id="NF040608">
    <property type="entry name" value="division_SteA"/>
    <property type="match status" value="1"/>
</dbReference>
<feature type="domain" description="SteA-like C-terminal" evidence="6">
    <location>
        <begin position="318"/>
        <end position="366"/>
    </location>
</feature>
<sequence length="370" mass="41278">MEIYGTIKKGKRTKDLIPDLEPGDIALIDHKDIDEIAATGLVDKKVKGVININKSVSGFYPNRGPEVLVDKGIMLWDQAPKKLWDKVRYGQKVKILDDEVMGTNVKLSKSLSKIDLREKLNEAERNFDKVLDSFIENTLDYAKKEKKLVTGRLSVPSIKTKIEGRPVVVVVRGKNYKEDLAAMENYINEVKPVLIAVDGGADALIGHKFKPHVIIGDMDSVSDKGLLMADEIIAHGFPDGRVPASHRLQKLGVNYKTIFAPGTSEDIALLLAYQQKAELLIAVGTHSNMIDFLEKGRRGMASTFLVRLKVGPKLVDAKGVSSLYNRPVKARSIIGLIAALVLPFFVLILYSSTMQQIIRLFLMRFRYTFF</sequence>
<keyword evidence="5" id="KW-1133">Transmembrane helix</keyword>
<keyword evidence="5" id="KW-0472">Membrane</keyword>
<reference evidence="7" key="2">
    <citation type="submission" date="2024-06" db="EMBL/GenBank/DDBJ databases">
        <authorList>
            <person name="Petrova K.O."/>
            <person name="Toshchakov S.V."/>
            <person name="Boltjanskaja Y.V."/>
            <person name="Kevbrin V."/>
        </authorList>
    </citation>
    <scope>NUCLEOTIDE SEQUENCE</scope>
    <source>
        <strain evidence="7">Z-910T</strain>
    </source>
</reference>
<keyword evidence="2" id="KW-0547">Nucleotide-binding</keyword>
<dbReference type="InterPro" id="IPR022215">
    <property type="entry name" value="SteA-like_C"/>
</dbReference>
<evidence type="ECO:0000259" key="6">
    <source>
        <dbReference type="Pfam" id="PF12555"/>
    </source>
</evidence>
<evidence type="ECO:0000256" key="1">
    <source>
        <dbReference type="ARBA" id="ARBA00022679"/>
    </source>
</evidence>
<dbReference type="Gene3D" id="3.40.50.10240">
    <property type="entry name" value="Thiamin pyrophosphokinase, catalytic domain"/>
    <property type="match status" value="1"/>
</dbReference>
<dbReference type="Pfam" id="PF12555">
    <property type="entry name" value="SteA-like_C"/>
    <property type="match status" value="1"/>
</dbReference>
<dbReference type="GO" id="GO:0004788">
    <property type="term" value="F:thiamine diphosphokinase activity"/>
    <property type="evidence" value="ECO:0007669"/>
    <property type="project" value="InterPro"/>
</dbReference>
<dbReference type="InterPro" id="IPR036759">
    <property type="entry name" value="TPK_catalytic_sf"/>
</dbReference>